<keyword evidence="1" id="KW-0732">Signal</keyword>
<accession>A0ABT5YIC2</accession>
<comment type="caution">
    <text evidence="2">The sequence shown here is derived from an EMBL/GenBank/DDBJ whole genome shotgun (WGS) entry which is preliminary data.</text>
</comment>
<reference evidence="2 3" key="1">
    <citation type="submission" date="2023-03" db="EMBL/GenBank/DDBJ databases">
        <title>Fodinicurvata sp. CAU 1616 isolated from sea sendiment.</title>
        <authorList>
            <person name="Kim W."/>
        </authorList>
    </citation>
    <scope>NUCLEOTIDE SEQUENCE [LARGE SCALE GENOMIC DNA]</scope>
    <source>
        <strain evidence="2 3">CAU 1616</strain>
    </source>
</reference>
<organism evidence="2 3">
    <name type="scientific">Aquibaculum arenosum</name>
    <dbReference type="NCBI Taxonomy" id="3032591"/>
    <lineage>
        <taxon>Bacteria</taxon>
        <taxon>Pseudomonadati</taxon>
        <taxon>Pseudomonadota</taxon>
        <taxon>Alphaproteobacteria</taxon>
        <taxon>Rhodospirillales</taxon>
        <taxon>Rhodovibrionaceae</taxon>
        <taxon>Aquibaculum</taxon>
    </lineage>
</organism>
<name>A0ABT5YIC2_9PROT</name>
<evidence type="ECO:0000313" key="2">
    <source>
        <dbReference type="EMBL" id="MDF2094685.1"/>
    </source>
</evidence>
<protein>
    <submittedName>
        <fullName evidence="2">Uncharacterized protein</fullName>
    </submittedName>
</protein>
<keyword evidence="3" id="KW-1185">Reference proteome</keyword>
<sequence length="269" mass="28567">MRPTLFALSLFAALLAMPSAWAFQAYDTPSGRAQIIELEGEGYMVAIGNQVIPLNTYSRSYLSTRVGNYILVSISSGGVACPTTFAWLDTSAGNVRLSETFGTCAEGGEVTHADGILTVTMNSYNASEGNVAFDYDGKTITRRVLGLEESDIAKAAAGNPDAWIGESMHEFLTAAETEADLIAAFGWDDLDQLRNSTIVGSGGMEADGDWIVGSGCRPHMCNTDYGAFAIHRQTGSLLGALKSSGEKPRLIGEPVGALPAEIREVLIRN</sequence>
<feature type="signal peptide" evidence="1">
    <location>
        <begin position="1"/>
        <end position="22"/>
    </location>
</feature>
<dbReference type="EMBL" id="JARHUD010000001">
    <property type="protein sequence ID" value="MDF2094685.1"/>
    <property type="molecule type" value="Genomic_DNA"/>
</dbReference>
<feature type="chain" id="PRO_5045761297" evidence="1">
    <location>
        <begin position="23"/>
        <end position="269"/>
    </location>
</feature>
<evidence type="ECO:0000313" key="3">
    <source>
        <dbReference type="Proteomes" id="UP001215503"/>
    </source>
</evidence>
<dbReference type="RefSeq" id="WP_275819380.1">
    <property type="nucleotide sequence ID" value="NZ_JARHUD010000001.1"/>
</dbReference>
<proteinExistence type="predicted"/>
<gene>
    <name evidence="2" type="ORF">P2G67_01690</name>
</gene>
<dbReference type="Proteomes" id="UP001215503">
    <property type="component" value="Unassembled WGS sequence"/>
</dbReference>
<evidence type="ECO:0000256" key="1">
    <source>
        <dbReference type="SAM" id="SignalP"/>
    </source>
</evidence>